<comment type="subcellular location">
    <subcellularLocation>
        <location evidence="1">Cell inner membrane</location>
        <topology evidence="1">Multi-pass membrane protein</topology>
    </subcellularLocation>
</comment>
<keyword evidence="6 9" id="KW-1133">Transmembrane helix</keyword>
<comment type="similarity">
    <text evidence="8">Belongs to the TRAP transporter small permease family.</text>
</comment>
<evidence type="ECO:0000256" key="8">
    <source>
        <dbReference type="ARBA" id="ARBA00038436"/>
    </source>
</evidence>
<evidence type="ECO:0000259" key="10">
    <source>
        <dbReference type="Pfam" id="PF04290"/>
    </source>
</evidence>
<dbReference type="RefSeq" id="WP_209658633.1">
    <property type="nucleotide sequence ID" value="NZ_JAGGLI010000002.1"/>
</dbReference>
<accession>A0ABS4KFE9</accession>
<feature type="transmembrane region" description="Helical" evidence="9">
    <location>
        <begin position="124"/>
        <end position="145"/>
    </location>
</feature>
<feature type="transmembrane region" description="Helical" evidence="9">
    <location>
        <begin position="46"/>
        <end position="64"/>
    </location>
</feature>
<keyword evidence="5 9" id="KW-0812">Transmembrane</keyword>
<dbReference type="PANTHER" id="PTHR35011:SF2">
    <property type="entry name" value="2,3-DIKETO-L-GULONATE TRAP TRANSPORTER SMALL PERMEASE PROTEIN YIAM"/>
    <property type="match status" value="1"/>
</dbReference>
<feature type="transmembrane region" description="Helical" evidence="9">
    <location>
        <begin position="85"/>
        <end position="104"/>
    </location>
</feature>
<evidence type="ECO:0000256" key="4">
    <source>
        <dbReference type="ARBA" id="ARBA00022519"/>
    </source>
</evidence>
<dbReference type="InterPro" id="IPR007387">
    <property type="entry name" value="TRAP_DctQ"/>
</dbReference>
<dbReference type="Proteomes" id="UP001314903">
    <property type="component" value="Unassembled WGS sequence"/>
</dbReference>
<sequence length="190" mass="21624">MSVIKWIDEHLEESILIILLAAISSVMMMQIIARTFFSSFSWPEEFARYCYIWTVFLSLGYTIKKGNMLRVGVVMDLLPIKVRKSIEIATNILLLVIFLIFTKYSVDYTMRVMGTGQSSPAMQIPMWIMYLSTIVGFGLGAIRMLQEIISNFKNFNKRPESTLEATIKEAQEEIEMTGVKKGLDTPGGEI</sequence>
<organism evidence="11 12">
    <name type="scientific">Acetoanaerobium pronyense</name>
    <dbReference type="NCBI Taxonomy" id="1482736"/>
    <lineage>
        <taxon>Bacteria</taxon>
        <taxon>Bacillati</taxon>
        <taxon>Bacillota</taxon>
        <taxon>Clostridia</taxon>
        <taxon>Peptostreptococcales</taxon>
        <taxon>Filifactoraceae</taxon>
        <taxon>Acetoanaerobium</taxon>
    </lineage>
</organism>
<evidence type="ECO:0000256" key="3">
    <source>
        <dbReference type="ARBA" id="ARBA00022475"/>
    </source>
</evidence>
<dbReference type="Pfam" id="PF04290">
    <property type="entry name" value="DctQ"/>
    <property type="match status" value="1"/>
</dbReference>
<evidence type="ECO:0000256" key="1">
    <source>
        <dbReference type="ARBA" id="ARBA00004429"/>
    </source>
</evidence>
<dbReference type="InterPro" id="IPR055348">
    <property type="entry name" value="DctQ"/>
</dbReference>
<gene>
    <name evidence="11" type="ORF">J2Z35_000290</name>
</gene>
<evidence type="ECO:0000256" key="6">
    <source>
        <dbReference type="ARBA" id="ARBA00022989"/>
    </source>
</evidence>
<evidence type="ECO:0000256" key="7">
    <source>
        <dbReference type="ARBA" id="ARBA00023136"/>
    </source>
</evidence>
<keyword evidence="12" id="KW-1185">Reference proteome</keyword>
<name>A0ABS4KFE9_9FIRM</name>
<protein>
    <submittedName>
        <fullName evidence="11">TRAP-type C4-dicarboxylate transport system permease small subunit</fullName>
    </submittedName>
</protein>
<keyword evidence="3" id="KW-1003">Cell membrane</keyword>
<reference evidence="11 12" key="1">
    <citation type="submission" date="2021-03" db="EMBL/GenBank/DDBJ databases">
        <title>Genomic Encyclopedia of Type Strains, Phase IV (KMG-IV): sequencing the most valuable type-strain genomes for metagenomic binning, comparative biology and taxonomic classification.</title>
        <authorList>
            <person name="Goeker M."/>
        </authorList>
    </citation>
    <scope>NUCLEOTIDE SEQUENCE [LARGE SCALE GENOMIC DNA]</scope>
    <source>
        <strain evidence="11 12">DSM 27512</strain>
    </source>
</reference>
<keyword evidence="4" id="KW-0997">Cell inner membrane</keyword>
<evidence type="ECO:0000256" key="5">
    <source>
        <dbReference type="ARBA" id="ARBA00022692"/>
    </source>
</evidence>
<keyword evidence="7 9" id="KW-0472">Membrane</keyword>
<feature type="domain" description="Tripartite ATP-independent periplasmic transporters DctQ component" evidence="10">
    <location>
        <begin position="25"/>
        <end position="153"/>
    </location>
</feature>
<evidence type="ECO:0000256" key="9">
    <source>
        <dbReference type="SAM" id="Phobius"/>
    </source>
</evidence>
<dbReference type="PANTHER" id="PTHR35011">
    <property type="entry name" value="2,3-DIKETO-L-GULONATE TRAP TRANSPORTER SMALL PERMEASE PROTEIN YIAM"/>
    <property type="match status" value="1"/>
</dbReference>
<proteinExistence type="inferred from homology"/>
<dbReference type="EMBL" id="JAGGLI010000002">
    <property type="protein sequence ID" value="MBP2026501.1"/>
    <property type="molecule type" value="Genomic_DNA"/>
</dbReference>
<keyword evidence="2" id="KW-0813">Transport</keyword>
<evidence type="ECO:0000313" key="12">
    <source>
        <dbReference type="Proteomes" id="UP001314903"/>
    </source>
</evidence>
<evidence type="ECO:0000313" key="11">
    <source>
        <dbReference type="EMBL" id="MBP2026501.1"/>
    </source>
</evidence>
<feature type="transmembrane region" description="Helical" evidence="9">
    <location>
        <begin position="15"/>
        <end position="40"/>
    </location>
</feature>
<evidence type="ECO:0000256" key="2">
    <source>
        <dbReference type="ARBA" id="ARBA00022448"/>
    </source>
</evidence>
<comment type="caution">
    <text evidence="11">The sequence shown here is derived from an EMBL/GenBank/DDBJ whole genome shotgun (WGS) entry which is preliminary data.</text>
</comment>